<gene>
    <name evidence="3" type="ORF">NDO55_01245</name>
</gene>
<dbReference type="InterPro" id="IPR052155">
    <property type="entry name" value="Biofilm_reg_signaling"/>
</dbReference>
<dbReference type="PROSITE" id="PS50883">
    <property type="entry name" value="EAL"/>
    <property type="match status" value="1"/>
</dbReference>
<dbReference type="PANTHER" id="PTHR44757:SF2">
    <property type="entry name" value="BIOFILM ARCHITECTURE MAINTENANCE PROTEIN MBAA"/>
    <property type="match status" value="1"/>
</dbReference>
<dbReference type="Pfam" id="PF00990">
    <property type="entry name" value="GGDEF"/>
    <property type="match status" value="1"/>
</dbReference>
<dbReference type="InterPro" id="IPR043128">
    <property type="entry name" value="Rev_trsase/Diguanyl_cyclase"/>
</dbReference>
<dbReference type="Gene3D" id="3.20.20.450">
    <property type="entry name" value="EAL domain"/>
    <property type="match status" value="1"/>
</dbReference>
<proteinExistence type="predicted"/>
<dbReference type="PANTHER" id="PTHR44757">
    <property type="entry name" value="DIGUANYLATE CYCLASE DGCP"/>
    <property type="match status" value="1"/>
</dbReference>
<accession>A0A9X2EEG9</accession>
<organism evidence="3 4">
    <name type="scientific">Sphingomicrobium sediminis</name>
    <dbReference type="NCBI Taxonomy" id="2950949"/>
    <lineage>
        <taxon>Bacteria</taxon>
        <taxon>Pseudomonadati</taxon>
        <taxon>Pseudomonadota</taxon>
        <taxon>Alphaproteobacteria</taxon>
        <taxon>Sphingomonadales</taxon>
        <taxon>Sphingomonadaceae</taxon>
        <taxon>Sphingomicrobium</taxon>
    </lineage>
</organism>
<evidence type="ECO:0000313" key="4">
    <source>
        <dbReference type="Proteomes" id="UP001155128"/>
    </source>
</evidence>
<dbReference type="InterPro" id="IPR000160">
    <property type="entry name" value="GGDEF_dom"/>
</dbReference>
<dbReference type="RefSeq" id="WP_252111650.1">
    <property type="nucleotide sequence ID" value="NZ_JAMSHT010000001.1"/>
</dbReference>
<feature type="domain" description="GGDEF" evidence="2">
    <location>
        <begin position="153"/>
        <end position="285"/>
    </location>
</feature>
<dbReference type="SMART" id="SM00052">
    <property type="entry name" value="EAL"/>
    <property type="match status" value="1"/>
</dbReference>
<dbReference type="AlphaFoldDB" id="A0A9X2EEG9"/>
<feature type="domain" description="EAL" evidence="1">
    <location>
        <begin position="292"/>
        <end position="548"/>
    </location>
</feature>
<protein>
    <submittedName>
        <fullName evidence="3">Bifunctional diguanylate cyclase/phosphodiesterase</fullName>
    </submittedName>
</protein>
<comment type="caution">
    <text evidence="3">The sequence shown here is derived from an EMBL/GenBank/DDBJ whole genome shotgun (WGS) entry which is preliminary data.</text>
</comment>
<dbReference type="CDD" id="cd01949">
    <property type="entry name" value="GGDEF"/>
    <property type="match status" value="1"/>
</dbReference>
<sequence length="567" mass="61719">MRLLSALPIAAAIITKKGDKLWVEAFNERFIDTITNSRDDLKAAPILDTAAQGPIGDFLRAYLADPATAPDAMEREDGGAINQRYFELKLAPLSPRDGENRCLLSLVDQTMERRAQQNMRDQMLMCSLTGLPNRLAFTEAVESLGEDNAIQPGSHAIIVIDLLRFSRINESMGSIVGDELLITVASRLVGALRKGDKLARTGGNEFAILAAIDKGRGDATAAADRIRQVLAEPFALTDLEIHVDTAIGIALTDSDREGEELFRNAQFAVKQAKHAGKPTIYEPAEASAARRRFSIETELRRALERDELKLHYQPLIDLGSGRVSGFEALARWTHEDRGEITPSEFIPVAEESGLILELGRWAMDKAARTLASWDAAEGQELDLTLSVNLSAIQVARDNISDFVGSALKSHKIGGERLTLELTESAIVQDPTRAIKVFESLKALDTNLAMDDFGTGYSSLAYLQRLPIDLLKIDQRFIKGMLSDADSIAIVRAILGLADALGMKTTAEGIESVELATTLATLGCAKGQGFYFSEAVEAKRALAYWRAREEKAAREGKIPLTGTGGMHG</sequence>
<dbReference type="NCBIfam" id="TIGR00254">
    <property type="entry name" value="GGDEF"/>
    <property type="match status" value="1"/>
</dbReference>
<dbReference type="InterPro" id="IPR001633">
    <property type="entry name" value="EAL_dom"/>
</dbReference>
<name>A0A9X2EEG9_9SPHN</name>
<evidence type="ECO:0000259" key="1">
    <source>
        <dbReference type="PROSITE" id="PS50883"/>
    </source>
</evidence>
<dbReference type="InterPro" id="IPR035919">
    <property type="entry name" value="EAL_sf"/>
</dbReference>
<dbReference type="SMART" id="SM00267">
    <property type="entry name" value="GGDEF"/>
    <property type="match status" value="1"/>
</dbReference>
<dbReference type="EMBL" id="JAMSHT010000001">
    <property type="protein sequence ID" value="MCM8556443.1"/>
    <property type="molecule type" value="Genomic_DNA"/>
</dbReference>
<dbReference type="PROSITE" id="PS50887">
    <property type="entry name" value="GGDEF"/>
    <property type="match status" value="1"/>
</dbReference>
<dbReference type="SUPFAM" id="SSF141868">
    <property type="entry name" value="EAL domain-like"/>
    <property type="match status" value="1"/>
</dbReference>
<dbReference type="Pfam" id="PF00563">
    <property type="entry name" value="EAL"/>
    <property type="match status" value="1"/>
</dbReference>
<dbReference type="Proteomes" id="UP001155128">
    <property type="component" value="Unassembled WGS sequence"/>
</dbReference>
<reference evidence="3" key="1">
    <citation type="submission" date="2022-06" db="EMBL/GenBank/DDBJ databases">
        <title>Sphingomicrobium sedimins sp. nov., a marine bacterium isolated from tidal flat.</title>
        <authorList>
            <person name="Kim C.-H."/>
            <person name="Yoo Y."/>
            <person name="Kim J.-J."/>
        </authorList>
    </citation>
    <scope>NUCLEOTIDE SEQUENCE</scope>
    <source>
        <strain evidence="3">GRR-S6-50</strain>
    </source>
</reference>
<evidence type="ECO:0000259" key="2">
    <source>
        <dbReference type="PROSITE" id="PS50887"/>
    </source>
</evidence>
<dbReference type="Gene3D" id="3.30.70.270">
    <property type="match status" value="1"/>
</dbReference>
<dbReference type="SUPFAM" id="SSF55073">
    <property type="entry name" value="Nucleotide cyclase"/>
    <property type="match status" value="1"/>
</dbReference>
<dbReference type="CDD" id="cd01948">
    <property type="entry name" value="EAL"/>
    <property type="match status" value="1"/>
</dbReference>
<keyword evidence="4" id="KW-1185">Reference proteome</keyword>
<dbReference type="InterPro" id="IPR029787">
    <property type="entry name" value="Nucleotide_cyclase"/>
</dbReference>
<evidence type="ECO:0000313" key="3">
    <source>
        <dbReference type="EMBL" id="MCM8556443.1"/>
    </source>
</evidence>